<dbReference type="GO" id="GO:0006313">
    <property type="term" value="P:DNA transposition"/>
    <property type="evidence" value="ECO:0007669"/>
    <property type="project" value="InterPro"/>
</dbReference>
<protein>
    <submittedName>
        <fullName evidence="3">Transposase IS116/IS110/IS902 family protein</fullName>
    </submittedName>
</protein>
<proteinExistence type="predicted"/>
<dbReference type="EMBL" id="CAADFI010000140">
    <property type="protein sequence ID" value="VFJ98685.1"/>
    <property type="molecule type" value="Genomic_DNA"/>
</dbReference>
<dbReference type="InterPro" id="IPR003346">
    <property type="entry name" value="Transposase_20"/>
</dbReference>
<dbReference type="InterPro" id="IPR047650">
    <property type="entry name" value="Transpos_IS110"/>
</dbReference>
<keyword evidence="1" id="KW-0175">Coiled coil</keyword>
<dbReference type="EMBL" id="CAADFG010000141">
    <property type="protein sequence ID" value="VFJ98579.1"/>
    <property type="molecule type" value="Genomic_DNA"/>
</dbReference>
<feature type="domain" description="Transposase IS116/IS110/IS902 C-terminal" evidence="2">
    <location>
        <begin position="70"/>
        <end position="144"/>
    </location>
</feature>
<evidence type="ECO:0000313" key="3">
    <source>
        <dbReference type="EMBL" id="VFJ98579.1"/>
    </source>
</evidence>
<dbReference type="PANTHER" id="PTHR33055:SF3">
    <property type="entry name" value="PUTATIVE TRANSPOSASE FOR IS117-RELATED"/>
    <property type="match status" value="1"/>
</dbReference>
<feature type="coiled-coil region" evidence="1">
    <location>
        <begin position="38"/>
        <end position="65"/>
    </location>
</feature>
<sequence length="155" mass="16929">MLEYEITIPQGLNRLRKRVREIIEDAQNTLTPMFRGILSELYDEIVHLEERIASLEKKLESVGKQSGDRQLLRTIPGMGLLTATALVAAIGNPSAFKSAREVAARLGPVPRQHSTGGKPTLLGISERGDSYLRSLLIYGGRAVVQGAGEHNRSVA</sequence>
<evidence type="ECO:0000313" key="4">
    <source>
        <dbReference type="EMBL" id="VFJ98685.1"/>
    </source>
</evidence>
<evidence type="ECO:0000256" key="1">
    <source>
        <dbReference type="SAM" id="Coils"/>
    </source>
</evidence>
<reference evidence="3" key="1">
    <citation type="submission" date="2019-02" db="EMBL/GenBank/DDBJ databases">
        <authorList>
            <person name="Gruber-Vodicka R. H."/>
            <person name="Seah K. B. B."/>
        </authorList>
    </citation>
    <scope>NUCLEOTIDE SEQUENCE</scope>
    <source>
        <strain evidence="3">BECK_SA2B15</strain>
        <strain evidence="4">BECK_SA2B20</strain>
    </source>
</reference>
<dbReference type="GO" id="GO:0003677">
    <property type="term" value="F:DNA binding"/>
    <property type="evidence" value="ECO:0007669"/>
    <property type="project" value="InterPro"/>
</dbReference>
<dbReference type="PANTHER" id="PTHR33055">
    <property type="entry name" value="TRANSPOSASE FOR INSERTION SEQUENCE ELEMENT IS1111A"/>
    <property type="match status" value="1"/>
</dbReference>
<accession>A0A450V1D4</accession>
<gene>
    <name evidence="3" type="ORF">BECKH772A_GA0070896_101416</name>
    <name evidence="4" type="ORF">BECKH772B_GA0070898_101406</name>
</gene>
<dbReference type="Pfam" id="PF02371">
    <property type="entry name" value="Transposase_20"/>
    <property type="match status" value="1"/>
</dbReference>
<evidence type="ECO:0000259" key="2">
    <source>
        <dbReference type="Pfam" id="PF02371"/>
    </source>
</evidence>
<organism evidence="3">
    <name type="scientific">Candidatus Kentrum eta</name>
    <dbReference type="NCBI Taxonomy" id="2126337"/>
    <lineage>
        <taxon>Bacteria</taxon>
        <taxon>Pseudomonadati</taxon>
        <taxon>Pseudomonadota</taxon>
        <taxon>Gammaproteobacteria</taxon>
        <taxon>Candidatus Kentrum</taxon>
    </lineage>
</organism>
<dbReference type="GO" id="GO:0004803">
    <property type="term" value="F:transposase activity"/>
    <property type="evidence" value="ECO:0007669"/>
    <property type="project" value="InterPro"/>
</dbReference>
<name>A0A450V1D4_9GAMM</name>
<dbReference type="AlphaFoldDB" id="A0A450V1D4"/>